<dbReference type="GO" id="GO:0071555">
    <property type="term" value="P:cell wall organization"/>
    <property type="evidence" value="ECO:0007669"/>
    <property type="project" value="UniProtKB-KW"/>
</dbReference>
<dbReference type="SUPFAM" id="SSF51126">
    <property type="entry name" value="Pectin lyase-like"/>
    <property type="match status" value="1"/>
</dbReference>
<evidence type="ECO:0000256" key="3">
    <source>
        <dbReference type="ARBA" id="ARBA00022525"/>
    </source>
</evidence>
<gene>
    <name evidence="11" type="ORF">FGADI_4369</name>
</gene>
<evidence type="ECO:0000256" key="2">
    <source>
        <dbReference type="ARBA" id="ARBA00008834"/>
    </source>
</evidence>
<proteinExistence type="inferred from homology"/>
<keyword evidence="4 10" id="KW-0732">Signal</keyword>
<reference evidence="11" key="2">
    <citation type="submission" date="2020-05" db="EMBL/GenBank/DDBJ databases">
        <authorList>
            <person name="Kim H.-S."/>
            <person name="Proctor R.H."/>
            <person name="Brown D.W."/>
        </authorList>
    </citation>
    <scope>NUCLEOTIDE SEQUENCE</scope>
    <source>
        <strain evidence="11">NRRL 45417</strain>
    </source>
</reference>
<feature type="signal peptide" evidence="10">
    <location>
        <begin position="1"/>
        <end position="17"/>
    </location>
</feature>
<keyword evidence="3" id="KW-0964">Secreted</keyword>
<comment type="subcellular location">
    <subcellularLocation>
        <location evidence="1">Secreted</location>
    </subcellularLocation>
</comment>
<dbReference type="Gene3D" id="2.160.20.10">
    <property type="entry name" value="Single-stranded right-handed beta-helix, Pectin lyase-like"/>
    <property type="match status" value="1"/>
</dbReference>
<dbReference type="GO" id="GO:0005975">
    <property type="term" value="P:carbohydrate metabolic process"/>
    <property type="evidence" value="ECO:0007669"/>
    <property type="project" value="InterPro"/>
</dbReference>
<evidence type="ECO:0000256" key="10">
    <source>
        <dbReference type="SAM" id="SignalP"/>
    </source>
</evidence>
<dbReference type="EMBL" id="JABFAI010000095">
    <property type="protein sequence ID" value="KAF4955676.1"/>
    <property type="molecule type" value="Genomic_DNA"/>
</dbReference>
<sequence length="467" mass="50812">MKFVLITGLFSAFRASAQLTGPVGPLTALSQKTHECNILDYGAVNDNSTDTADAIEKTFKTCVLPHAGSRLIVPDGQYLIKRSVVLSNGTNWAFQLDGLITLAYGGNWTVDRDGQFLQNGLTIINPVDFEFYSQNGKGAIQGQGYIYRNLANTFRPRLVRIISPINTSVHDLILIDSPKFHIVFDFAENLEVYHLTVRGANLGSYDGVDVVGTNYWIHDIEVTNRDECVSVKSPSNHALIENLVCNQAGSGISIGSLNVSASIANIHARNINIIQGNNIAFIKTYPGGSGHVTNITFENFRSKASLYGLDINQYWQNKFEPDTGAVALSNLVFKNFSGSVADGSKRPPLFLIANDLSFATNVTVEDFSIWTESGTSVINKISNIFGHGDNSYGQANGIKWLSSGQAPTAYTSTYTVTATPTGWTAPSFPTWAAASTGYGTDVPIPVYTPAALWKPEGDYDKHYWGSF</sequence>
<keyword evidence="7 9" id="KW-0326">Glycosidase</keyword>
<keyword evidence="8" id="KW-0961">Cell wall biogenesis/degradation</keyword>
<comment type="similarity">
    <text evidence="2 9">Belongs to the glycosyl hydrolase 28 family.</text>
</comment>
<dbReference type="Pfam" id="PF00295">
    <property type="entry name" value="Glyco_hydro_28"/>
    <property type="match status" value="1"/>
</dbReference>
<keyword evidence="6" id="KW-0325">Glycoprotein</keyword>
<evidence type="ECO:0008006" key="13">
    <source>
        <dbReference type="Google" id="ProtNLM"/>
    </source>
</evidence>
<dbReference type="PANTHER" id="PTHR31736">
    <property type="match status" value="1"/>
</dbReference>
<evidence type="ECO:0000256" key="4">
    <source>
        <dbReference type="ARBA" id="ARBA00022729"/>
    </source>
</evidence>
<feature type="chain" id="PRO_5034980924" description="Murein transglycosylase" evidence="10">
    <location>
        <begin position="18"/>
        <end position="467"/>
    </location>
</feature>
<keyword evidence="12" id="KW-1185">Reference proteome</keyword>
<evidence type="ECO:0000256" key="9">
    <source>
        <dbReference type="RuleBase" id="RU361169"/>
    </source>
</evidence>
<reference evidence="11" key="1">
    <citation type="journal article" date="2020" name="BMC Genomics">
        <title>Correction to: Identification and distribution of gene clusters required for synthesis of sphingolipid metabolism inhibitors in diverse species of the filamentous fungus Fusarium.</title>
        <authorList>
            <person name="Kim H.S."/>
            <person name="Lohmar J.M."/>
            <person name="Busman M."/>
            <person name="Brown D.W."/>
            <person name="Naumann T.A."/>
            <person name="Divon H.H."/>
            <person name="Lysoe E."/>
            <person name="Uhlig S."/>
            <person name="Proctor R.H."/>
        </authorList>
    </citation>
    <scope>NUCLEOTIDE SEQUENCE</scope>
    <source>
        <strain evidence="11">NRRL 45417</strain>
    </source>
</reference>
<dbReference type="Proteomes" id="UP000604273">
    <property type="component" value="Unassembled WGS sequence"/>
</dbReference>
<evidence type="ECO:0000256" key="7">
    <source>
        <dbReference type="ARBA" id="ARBA00023295"/>
    </source>
</evidence>
<dbReference type="InterPro" id="IPR012334">
    <property type="entry name" value="Pectin_lyas_fold"/>
</dbReference>
<evidence type="ECO:0000313" key="11">
    <source>
        <dbReference type="EMBL" id="KAF4955676.1"/>
    </source>
</evidence>
<evidence type="ECO:0000256" key="1">
    <source>
        <dbReference type="ARBA" id="ARBA00004613"/>
    </source>
</evidence>
<evidence type="ECO:0000256" key="5">
    <source>
        <dbReference type="ARBA" id="ARBA00022801"/>
    </source>
</evidence>
<dbReference type="GO" id="GO:0004650">
    <property type="term" value="F:polygalacturonase activity"/>
    <property type="evidence" value="ECO:0007669"/>
    <property type="project" value="InterPro"/>
</dbReference>
<evidence type="ECO:0000256" key="8">
    <source>
        <dbReference type="ARBA" id="ARBA00023316"/>
    </source>
</evidence>
<evidence type="ECO:0000256" key="6">
    <source>
        <dbReference type="ARBA" id="ARBA00023180"/>
    </source>
</evidence>
<comment type="caution">
    <text evidence="11">The sequence shown here is derived from an EMBL/GenBank/DDBJ whole genome shotgun (WGS) entry which is preliminary data.</text>
</comment>
<dbReference type="AlphaFoldDB" id="A0A8H4TD90"/>
<evidence type="ECO:0000313" key="12">
    <source>
        <dbReference type="Proteomes" id="UP000604273"/>
    </source>
</evidence>
<organism evidence="11 12">
    <name type="scientific">Fusarium gaditjirri</name>
    <dbReference type="NCBI Taxonomy" id="282569"/>
    <lineage>
        <taxon>Eukaryota</taxon>
        <taxon>Fungi</taxon>
        <taxon>Dikarya</taxon>
        <taxon>Ascomycota</taxon>
        <taxon>Pezizomycotina</taxon>
        <taxon>Sordariomycetes</taxon>
        <taxon>Hypocreomycetidae</taxon>
        <taxon>Hypocreales</taxon>
        <taxon>Nectriaceae</taxon>
        <taxon>Fusarium</taxon>
        <taxon>Fusarium nisikadoi species complex</taxon>
    </lineage>
</organism>
<dbReference type="GO" id="GO:0005576">
    <property type="term" value="C:extracellular region"/>
    <property type="evidence" value="ECO:0007669"/>
    <property type="project" value="UniProtKB-SubCell"/>
</dbReference>
<dbReference type="InterPro" id="IPR011050">
    <property type="entry name" value="Pectin_lyase_fold/virulence"/>
</dbReference>
<keyword evidence="5 9" id="KW-0378">Hydrolase</keyword>
<dbReference type="InterPro" id="IPR000743">
    <property type="entry name" value="Glyco_hydro_28"/>
</dbReference>
<accession>A0A8H4TD90</accession>
<name>A0A8H4TD90_9HYPO</name>
<protein>
    <recommendedName>
        <fullName evidence="13">Murein transglycosylase</fullName>
    </recommendedName>
</protein>
<dbReference type="OrthoDB" id="187139at2759"/>
<dbReference type="PANTHER" id="PTHR31736:SF18">
    <property type="entry name" value="PUTATIVE-RELATED"/>
    <property type="match status" value="1"/>
</dbReference>